<feature type="region of interest" description="Disordered" evidence="1">
    <location>
        <begin position="62"/>
        <end position="94"/>
    </location>
</feature>
<protein>
    <submittedName>
        <fullName evidence="2">Uncharacterized protein</fullName>
    </submittedName>
</protein>
<gene>
    <name evidence="2" type="ORF">AAFF_G00114180</name>
</gene>
<keyword evidence="3" id="KW-1185">Reference proteome</keyword>
<evidence type="ECO:0000313" key="3">
    <source>
        <dbReference type="Proteomes" id="UP001221898"/>
    </source>
</evidence>
<reference evidence="2" key="1">
    <citation type="journal article" date="2023" name="Science">
        <title>Genome structures resolve the early diversification of teleost fishes.</title>
        <authorList>
            <person name="Parey E."/>
            <person name="Louis A."/>
            <person name="Montfort J."/>
            <person name="Bouchez O."/>
            <person name="Roques C."/>
            <person name="Iampietro C."/>
            <person name="Lluch J."/>
            <person name="Castinel A."/>
            <person name="Donnadieu C."/>
            <person name="Desvignes T."/>
            <person name="Floi Bucao C."/>
            <person name="Jouanno E."/>
            <person name="Wen M."/>
            <person name="Mejri S."/>
            <person name="Dirks R."/>
            <person name="Jansen H."/>
            <person name="Henkel C."/>
            <person name="Chen W.J."/>
            <person name="Zahm M."/>
            <person name="Cabau C."/>
            <person name="Klopp C."/>
            <person name="Thompson A.W."/>
            <person name="Robinson-Rechavi M."/>
            <person name="Braasch I."/>
            <person name="Lecointre G."/>
            <person name="Bobe J."/>
            <person name="Postlethwait J.H."/>
            <person name="Berthelot C."/>
            <person name="Roest Crollius H."/>
            <person name="Guiguen Y."/>
        </authorList>
    </citation>
    <scope>NUCLEOTIDE SEQUENCE</scope>
    <source>
        <strain evidence="2">NC1722</strain>
    </source>
</reference>
<sequence>MPRTAPVRHRRLSIAMVSVTPFPRTPRGGSHQGPGLIEIEGLSPISRVRAVAGSVTAQVHSCQTHCHHRRPPWRREGNGARSTGVHTEPPHSGT</sequence>
<proteinExistence type="predicted"/>
<organism evidence="2 3">
    <name type="scientific">Aldrovandia affinis</name>
    <dbReference type="NCBI Taxonomy" id="143900"/>
    <lineage>
        <taxon>Eukaryota</taxon>
        <taxon>Metazoa</taxon>
        <taxon>Chordata</taxon>
        <taxon>Craniata</taxon>
        <taxon>Vertebrata</taxon>
        <taxon>Euteleostomi</taxon>
        <taxon>Actinopterygii</taxon>
        <taxon>Neopterygii</taxon>
        <taxon>Teleostei</taxon>
        <taxon>Notacanthiformes</taxon>
        <taxon>Halosauridae</taxon>
        <taxon>Aldrovandia</taxon>
    </lineage>
</organism>
<evidence type="ECO:0000313" key="2">
    <source>
        <dbReference type="EMBL" id="KAJ8389712.1"/>
    </source>
</evidence>
<comment type="caution">
    <text evidence="2">The sequence shown here is derived from an EMBL/GenBank/DDBJ whole genome shotgun (WGS) entry which is preliminary data.</text>
</comment>
<dbReference type="AlphaFoldDB" id="A0AAD7WAA5"/>
<name>A0AAD7WAA5_9TELE</name>
<accession>A0AAD7WAA5</accession>
<dbReference type="Proteomes" id="UP001221898">
    <property type="component" value="Unassembled WGS sequence"/>
</dbReference>
<dbReference type="EMBL" id="JAINUG010000178">
    <property type="protein sequence ID" value="KAJ8389712.1"/>
    <property type="molecule type" value="Genomic_DNA"/>
</dbReference>
<evidence type="ECO:0000256" key="1">
    <source>
        <dbReference type="SAM" id="MobiDB-lite"/>
    </source>
</evidence>